<dbReference type="HOGENOM" id="CLU_3003497_0_0_6"/>
<sequence>MSVSGDLGPHVEACRVVIAGSIVASQLPYGYNSHKMTPFGVRKGIVNHEVRYRVKA</sequence>
<reference evidence="1 2" key="1">
    <citation type="journal article" date="2011" name="J. Bacteriol.">
        <title>Draft genome of the psychrotolerant acidophile Acidithiobacillus ferrivorans SS3.</title>
        <authorList>
            <person name="Liljeqvist M."/>
            <person name="Valdes J."/>
            <person name="Holmes D.S."/>
            <person name="Dopson M."/>
        </authorList>
    </citation>
    <scope>NUCLEOTIDE SEQUENCE [LARGE SCALE GENOMIC DNA]</scope>
    <source>
        <strain evidence="1 2">SS3</strain>
    </source>
</reference>
<organism evidence="1 2">
    <name type="scientific">Acidithiobacillus ferrivorans SS3</name>
    <dbReference type="NCBI Taxonomy" id="743299"/>
    <lineage>
        <taxon>Bacteria</taxon>
        <taxon>Pseudomonadati</taxon>
        <taxon>Pseudomonadota</taxon>
        <taxon>Acidithiobacillia</taxon>
        <taxon>Acidithiobacillales</taxon>
        <taxon>Acidithiobacillaceae</taxon>
        <taxon>Acidithiobacillus</taxon>
    </lineage>
</organism>
<protein>
    <submittedName>
        <fullName evidence="1">Uncharacterized protein</fullName>
    </submittedName>
</protein>
<dbReference type="STRING" id="743299.Acife_2143"/>
<dbReference type="EMBL" id="CP002985">
    <property type="protein sequence ID" value="AEM48258.1"/>
    <property type="molecule type" value="Genomic_DNA"/>
</dbReference>
<dbReference type="KEGG" id="afi:Acife_2143"/>
<gene>
    <name evidence="1" type="ORF">Acife_2143</name>
</gene>
<name>G0JN44_9PROT</name>
<evidence type="ECO:0000313" key="1">
    <source>
        <dbReference type="EMBL" id="AEM48258.1"/>
    </source>
</evidence>
<evidence type="ECO:0000313" key="2">
    <source>
        <dbReference type="Proteomes" id="UP000009220"/>
    </source>
</evidence>
<dbReference type="AlphaFoldDB" id="G0JN44"/>
<accession>G0JN44</accession>
<proteinExistence type="predicted"/>
<dbReference type="Proteomes" id="UP000009220">
    <property type="component" value="Chromosome"/>
</dbReference>